<reference evidence="3" key="1">
    <citation type="submission" date="2016-06" db="EMBL/GenBank/DDBJ databases">
        <authorList>
            <person name="Petersen J."/>
            <person name="Sayavedra L."/>
        </authorList>
    </citation>
    <scope>NUCLEOTIDE SEQUENCE [LARGE SCALE GENOMIC DNA]</scope>
    <source>
        <strain evidence="3">BazSymA</strain>
    </source>
</reference>
<gene>
    <name evidence="2" type="ORF">BAZSYMA_ACONTIG19398_1</name>
</gene>
<dbReference type="EMBL" id="CDSC02000145">
    <property type="protein sequence ID" value="SEH73418.1"/>
    <property type="molecule type" value="Genomic_DNA"/>
</dbReference>
<keyword evidence="1" id="KW-0812">Transmembrane</keyword>
<dbReference type="AlphaFoldDB" id="A0A1H6KDD1"/>
<dbReference type="Proteomes" id="UP000198988">
    <property type="component" value="Unassembled WGS sequence"/>
</dbReference>
<keyword evidence="1" id="KW-1133">Transmembrane helix</keyword>
<protein>
    <submittedName>
        <fullName evidence="2">Uncharacterized protein</fullName>
    </submittedName>
</protein>
<name>A0A1H6KDD1_9GAMM</name>
<evidence type="ECO:0000313" key="2">
    <source>
        <dbReference type="EMBL" id="SEH73418.1"/>
    </source>
</evidence>
<evidence type="ECO:0000256" key="1">
    <source>
        <dbReference type="SAM" id="Phobius"/>
    </source>
</evidence>
<feature type="transmembrane region" description="Helical" evidence="1">
    <location>
        <begin position="34"/>
        <end position="53"/>
    </location>
</feature>
<sequence length="55" mass="6343">MTVISFFMHNTLPCHNKKSALDKDMSTDDILKPVYLLSSIVGVFYYVLIIYQLKS</sequence>
<proteinExistence type="predicted"/>
<evidence type="ECO:0000313" key="3">
    <source>
        <dbReference type="Proteomes" id="UP000198988"/>
    </source>
</evidence>
<accession>A0A1H6KDD1</accession>
<organism evidence="2 3">
    <name type="scientific">Bathymodiolus azoricus thioautotrophic gill symbiont</name>
    <dbReference type="NCBI Taxonomy" id="235205"/>
    <lineage>
        <taxon>Bacteria</taxon>
        <taxon>Pseudomonadati</taxon>
        <taxon>Pseudomonadota</taxon>
        <taxon>Gammaproteobacteria</taxon>
        <taxon>sulfur-oxidizing symbionts</taxon>
    </lineage>
</organism>
<keyword evidence="1" id="KW-0472">Membrane</keyword>